<evidence type="ECO:0000313" key="2">
    <source>
        <dbReference type="Proteomes" id="UP001219518"/>
    </source>
</evidence>
<dbReference type="AlphaFoldDB" id="A0AAE1LI36"/>
<organism evidence="1 2">
    <name type="scientific">Frankliniella fusca</name>
    <dbReference type="NCBI Taxonomy" id="407009"/>
    <lineage>
        <taxon>Eukaryota</taxon>
        <taxon>Metazoa</taxon>
        <taxon>Ecdysozoa</taxon>
        <taxon>Arthropoda</taxon>
        <taxon>Hexapoda</taxon>
        <taxon>Insecta</taxon>
        <taxon>Pterygota</taxon>
        <taxon>Neoptera</taxon>
        <taxon>Paraneoptera</taxon>
        <taxon>Thysanoptera</taxon>
        <taxon>Terebrantia</taxon>
        <taxon>Thripoidea</taxon>
        <taxon>Thripidae</taxon>
        <taxon>Frankliniella</taxon>
    </lineage>
</organism>
<reference evidence="1" key="1">
    <citation type="submission" date="2021-07" db="EMBL/GenBank/DDBJ databases">
        <authorList>
            <person name="Catto M.A."/>
            <person name="Jacobson A."/>
            <person name="Kennedy G."/>
            <person name="Labadie P."/>
            <person name="Hunt B.G."/>
            <person name="Srinivasan R."/>
        </authorList>
    </citation>
    <scope>NUCLEOTIDE SEQUENCE</scope>
    <source>
        <strain evidence="1">PL_HMW_Pooled</strain>
        <tissue evidence="1">Head</tissue>
    </source>
</reference>
<feature type="non-terminal residue" evidence="1">
    <location>
        <position position="1"/>
    </location>
</feature>
<proteinExistence type="predicted"/>
<name>A0AAE1LI36_9NEOP</name>
<protein>
    <submittedName>
        <fullName evidence="1">Glutamyl-tRNA(Gln) amidotransferase subunit D</fullName>
    </submittedName>
</protein>
<sequence length="130" mass="15427">WIPTARQLRHHQVPVSVSTQCRCRQLNTRTCSWDTPRSQVPVSSVSARCRWQTRDCPHLQLRHLQAPFSRVRTRCRCRLPHRLHLQLRYFQQVPAGVTRCRCRQLVCVHCGAWPTSKSRRRLQDKPRPTN</sequence>
<comment type="caution">
    <text evidence="1">The sequence shown here is derived from an EMBL/GenBank/DDBJ whole genome shotgun (WGS) entry which is preliminary data.</text>
</comment>
<reference evidence="1" key="2">
    <citation type="journal article" date="2023" name="BMC Genomics">
        <title>Pest status, molecular evolution, and epigenetic factors derived from the genome assembly of Frankliniella fusca, a thysanopteran phytovirus vector.</title>
        <authorList>
            <person name="Catto M.A."/>
            <person name="Labadie P.E."/>
            <person name="Jacobson A.L."/>
            <person name="Kennedy G.G."/>
            <person name="Srinivasan R."/>
            <person name="Hunt B.G."/>
        </authorList>
    </citation>
    <scope>NUCLEOTIDE SEQUENCE</scope>
    <source>
        <strain evidence="1">PL_HMW_Pooled</strain>
    </source>
</reference>
<dbReference type="Proteomes" id="UP001219518">
    <property type="component" value="Unassembled WGS sequence"/>
</dbReference>
<accession>A0AAE1LI36</accession>
<dbReference type="EMBL" id="JAHWGI010000990">
    <property type="protein sequence ID" value="KAK3920255.1"/>
    <property type="molecule type" value="Genomic_DNA"/>
</dbReference>
<keyword evidence="2" id="KW-1185">Reference proteome</keyword>
<evidence type="ECO:0000313" key="1">
    <source>
        <dbReference type="EMBL" id="KAK3920255.1"/>
    </source>
</evidence>
<gene>
    <name evidence="1" type="ORF">KUF71_009542</name>
</gene>